<feature type="transmembrane region" description="Helical" evidence="1">
    <location>
        <begin position="106"/>
        <end position="128"/>
    </location>
</feature>
<keyword evidence="3" id="KW-1185">Reference proteome</keyword>
<keyword evidence="1" id="KW-1133">Transmembrane helix</keyword>
<dbReference type="HOGENOM" id="CLU_1795141_0_0_11"/>
<feature type="transmembrane region" description="Helical" evidence="1">
    <location>
        <begin position="68"/>
        <end position="94"/>
    </location>
</feature>
<organism evidence="2 3">
    <name type="scientific">Sanguibacter keddieii (strain ATCC 51767 / DSM 10542 / NCFB 3025 / ST-74)</name>
    <dbReference type="NCBI Taxonomy" id="446469"/>
    <lineage>
        <taxon>Bacteria</taxon>
        <taxon>Bacillati</taxon>
        <taxon>Actinomycetota</taxon>
        <taxon>Actinomycetes</taxon>
        <taxon>Micrococcales</taxon>
        <taxon>Sanguibacteraceae</taxon>
        <taxon>Sanguibacter</taxon>
    </lineage>
</organism>
<dbReference type="EMBL" id="CP001819">
    <property type="protein sequence ID" value="ACZ20529.1"/>
    <property type="molecule type" value="Genomic_DNA"/>
</dbReference>
<dbReference type="Pfam" id="PF22564">
    <property type="entry name" value="HAAS"/>
    <property type="match status" value="1"/>
</dbReference>
<sequence>MTERPHTEYTNELAETLDLRDVPADAVAQIVREVESHLAESGEDPVEAFGPVARYADQFAPRSRERGLLTLAVSAGLLGFGGAFLVISGVFGLLDETAELWGLPPWARIVGGALLIATFAAMVVVLAVRSRRRAAAWRLGQTDS</sequence>
<dbReference type="RefSeq" id="WP_012865598.1">
    <property type="nucleotide sequence ID" value="NC_013521.1"/>
</dbReference>
<reference evidence="2 3" key="1">
    <citation type="journal article" date="2009" name="Stand. Genomic Sci.">
        <title>Complete genome sequence of Sanguibacter keddieii type strain (ST-74).</title>
        <authorList>
            <person name="Ivanova N."/>
            <person name="Sikorski J."/>
            <person name="Sims D."/>
            <person name="Brettin T."/>
            <person name="Detter J.C."/>
            <person name="Han C."/>
            <person name="Lapidus A."/>
            <person name="Copeland A."/>
            <person name="Glavina Del Rio T."/>
            <person name="Nolan M."/>
            <person name="Chen F."/>
            <person name="Lucas S."/>
            <person name="Tice H."/>
            <person name="Cheng J.F."/>
            <person name="Bruce D."/>
            <person name="Goodwin L."/>
            <person name="Pitluck S."/>
            <person name="Pati A."/>
            <person name="Mavromatis K."/>
            <person name="Chen A."/>
            <person name="Palaniappan K."/>
            <person name="D'haeseleer P."/>
            <person name="Chain P."/>
            <person name="Bristow J."/>
            <person name="Eisen J.A."/>
            <person name="Markowitz V."/>
            <person name="Hugenholtz P."/>
            <person name="Goker M."/>
            <person name="Pukall R."/>
            <person name="Klenk H.P."/>
            <person name="Kyrpides N.C."/>
        </authorList>
    </citation>
    <scope>NUCLEOTIDE SEQUENCE [LARGE SCALE GENOMIC DNA]</scope>
    <source>
        <strain evidence="3">ATCC 51767 / DSM 10542 / NCFB 3025 / ST-74</strain>
    </source>
</reference>
<evidence type="ECO:0000313" key="2">
    <source>
        <dbReference type="EMBL" id="ACZ20529.1"/>
    </source>
</evidence>
<keyword evidence="1" id="KW-0812">Transmembrane</keyword>
<keyword evidence="1" id="KW-0472">Membrane</keyword>
<gene>
    <name evidence="2" type="ordered locus">Sked_05690</name>
</gene>
<evidence type="ECO:0000313" key="3">
    <source>
        <dbReference type="Proteomes" id="UP000000322"/>
    </source>
</evidence>
<accession>D1BAH8</accession>
<dbReference type="AlphaFoldDB" id="D1BAH8"/>
<evidence type="ECO:0000256" key="1">
    <source>
        <dbReference type="SAM" id="Phobius"/>
    </source>
</evidence>
<proteinExistence type="predicted"/>
<dbReference type="KEGG" id="ske:Sked_05690"/>
<protein>
    <submittedName>
        <fullName evidence="2">Uncharacterized protein</fullName>
    </submittedName>
</protein>
<dbReference type="STRING" id="446469.Sked_05690"/>
<dbReference type="OrthoDB" id="5192631at2"/>
<dbReference type="Proteomes" id="UP000000322">
    <property type="component" value="Chromosome"/>
</dbReference>
<name>D1BAH8_SANKS</name>